<accession>A0A1I1QLT1</accession>
<name>A0A1I1QLT1_9BACT</name>
<proteinExistence type="predicted"/>
<gene>
    <name evidence="1" type="ORF">SAMN05216167_10414</name>
</gene>
<dbReference type="AlphaFoldDB" id="A0A1I1QLT1"/>
<sequence>MASLLVNGFRLATINLDQKFGKPRPVVINDMLISLNSLYTY</sequence>
<reference evidence="1 2" key="1">
    <citation type="submission" date="2016-10" db="EMBL/GenBank/DDBJ databases">
        <authorList>
            <person name="de Groot N.N."/>
        </authorList>
    </citation>
    <scope>NUCLEOTIDE SEQUENCE [LARGE SCALE GENOMIC DNA]</scope>
    <source>
        <strain evidence="1 2">DSM 26130</strain>
    </source>
</reference>
<keyword evidence="2" id="KW-1185">Reference proteome</keyword>
<dbReference type="EMBL" id="FOLQ01000004">
    <property type="protein sequence ID" value="SFD22995.1"/>
    <property type="molecule type" value="Genomic_DNA"/>
</dbReference>
<protein>
    <submittedName>
        <fullName evidence="1">Uncharacterized protein</fullName>
    </submittedName>
</protein>
<evidence type="ECO:0000313" key="2">
    <source>
        <dbReference type="Proteomes" id="UP000198598"/>
    </source>
</evidence>
<evidence type="ECO:0000313" key="1">
    <source>
        <dbReference type="EMBL" id="SFD22995.1"/>
    </source>
</evidence>
<organism evidence="1 2">
    <name type="scientific">Spirosoma endophyticum</name>
    <dbReference type="NCBI Taxonomy" id="662367"/>
    <lineage>
        <taxon>Bacteria</taxon>
        <taxon>Pseudomonadati</taxon>
        <taxon>Bacteroidota</taxon>
        <taxon>Cytophagia</taxon>
        <taxon>Cytophagales</taxon>
        <taxon>Cytophagaceae</taxon>
        <taxon>Spirosoma</taxon>
    </lineage>
</organism>
<dbReference type="Proteomes" id="UP000198598">
    <property type="component" value="Unassembled WGS sequence"/>
</dbReference>